<dbReference type="RefSeq" id="WP_101573834.1">
    <property type="nucleotide sequence ID" value="NZ_JACOOK010000003.1"/>
</dbReference>
<organism evidence="1 2">
    <name type="scientific">Alistipes hominis</name>
    <dbReference type="NCBI Taxonomy" id="2763015"/>
    <lineage>
        <taxon>Bacteria</taxon>
        <taxon>Pseudomonadati</taxon>
        <taxon>Bacteroidota</taxon>
        <taxon>Bacteroidia</taxon>
        <taxon>Bacteroidales</taxon>
        <taxon>Rikenellaceae</taxon>
        <taxon>Alistipes</taxon>
    </lineage>
</organism>
<reference evidence="1 2" key="1">
    <citation type="submission" date="2020-08" db="EMBL/GenBank/DDBJ databases">
        <title>Genome public.</title>
        <authorList>
            <person name="Liu C."/>
            <person name="Sun Q."/>
        </authorList>
    </citation>
    <scope>NUCLEOTIDE SEQUENCE [LARGE SCALE GENOMIC DNA]</scope>
    <source>
        <strain evidence="1 2">New-7</strain>
    </source>
</reference>
<protein>
    <submittedName>
        <fullName evidence="1">Uncharacterized protein</fullName>
    </submittedName>
</protein>
<comment type="caution">
    <text evidence="1">The sequence shown here is derived from an EMBL/GenBank/DDBJ whole genome shotgun (WGS) entry which is preliminary data.</text>
</comment>
<sequence>MITRTDIINYLIWKQGYRSYLEIGLDDPEPNFTKIRCELKESVDPYDPSSNFCAAWTQEDLNRFLPYLTYRMTSDDFFAAYPDKKYDIVLPRSASRPRYP</sequence>
<keyword evidence="2" id="KW-1185">Reference proteome</keyword>
<evidence type="ECO:0000313" key="2">
    <source>
        <dbReference type="Proteomes" id="UP000636891"/>
    </source>
</evidence>
<dbReference type="Proteomes" id="UP000636891">
    <property type="component" value="Unassembled WGS sequence"/>
</dbReference>
<gene>
    <name evidence="1" type="ORF">H8S08_06320</name>
</gene>
<proteinExistence type="predicted"/>
<accession>A0ABR7CLV7</accession>
<name>A0ABR7CLV7_9BACT</name>
<dbReference type="EMBL" id="JACOOK010000003">
    <property type="protein sequence ID" value="MBC5616634.1"/>
    <property type="molecule type" value="Genomic_DNA"/>
</dbReference>
<evidence type="ECO:0000313" key="1">
    <source>
        <dbReference type="EMBL" id="MBC5616634.1"/>
    </source>
</evidence>